<dbReference type="OrthoDB" id="5901192at2"/>
<reference evidence="7 8" key="1">
    <citation type="submission" date="2019-02" db="EMBL/GenBank/DDBJ databases">
        <title>Deep-cultivation of Planctomycetes and their phenomic and genomic characterization uncovers novel biology.</title>
        <authorList>
            <person name="Wiegand S."/>
            <person name="Jogler M."/>
            <person name="Boedeker C."/>
            <person name="Pinto D."/>
            <person name="Vollmers J."/>
            <person name="Rivas-Marin E."/>
            <person name="Kohn T."/>
            <person name="Peeters S.H."/>
            <person name="Heuer A."/>
            <person name="Rast P."/>
            <person name="Oberbeckmann S."/>
            <person name="Bunk B."/>
            <person name="Jeske O."/>
            <person name="Meyerdierks A."/>
            <person name="Storesund J.E."/>
            <person name="Kallscheuer N."/>
            <person name="Luecker S."/>
            <person name="Lage O.M."/>
            <person name="Pohl T."/>
            <person name="Merkel B.J."/>
            <person name="Hornburger P."/>
            <person name="Mueller R.-W."/>
            <person name="Bruemmer F."/>
            <person name="Labrenz M."/>
            <person name="Spormann A.M."/>
            <person name="Op den Camp H."/>
            <person name="Overmann J."/>
            <person name="Amann R."/>
            <person name="Jetten M.S.M."/>
            <person name="Mascher T."/>
            <person name="Medema M.H."/>
            <person name="Devos D.P."/>
            <person name="Kaster A.-K."/>
            <person name="Ovreas L."/>
            <person name="Rohde M."/>
            <person name="Galperin M.Y."/>
            <person name="Jogler C."/>
        </authorList>
    </citation>
    <scope>NUCLEOTIDE SEQUENCE [LARGE SCALE GENOMIC DNA]</scope>
    <source>
        <strain evidence="7 8">SV_7m_r</strain>
    </source>
</reference>
<dbReference type="GO" id="GO:0004065">
    <property type="term" value="F:arylsulfatase activity"/>
    <property type="evidence" value="ECO:0007669"/>
    <property type="project" value="UniProtKB-EC"/>
</dbReference>
<feature type="compositionally biased region" description="Basic and acidic residues" evidence="5">
    <location>
        <begin position="374"/>
        <end position="384"/>
    </location>
</feature>
<feature type="compositionally biased region" description="Basic and acidic residues" evidence="5">
    <location>
        <begin position="400"/>
        <end position="410"/>
    </location>
</feature>
<keyword evidence="3 7" id="KW-0378">Hydrolase</keyword>
<evidence type="ECO:0000256" key="2">
    <source>
        <dbReference type="ARBA" id="ARBA00022723"/>
    </source>
</evidence>
<evidence type="ECO:0000259" key="6">
    <source>
        <dbReference type="Pfam" id="PF00884"/>
    </source>
</evidence>
<evidence type="ECO:0000256" key="4">
    <source>
        <dbReference type="ARBA" id="ARBA00022837"/>
    </source>
</evidence>
<keyword evidence="8" id="KW-1185">Reference proteome</keyword>
<organism evidence="7 8">
    <name type="scientific">Stieleria bergensis</name>
    <dbReference type="NCBI Taxonomy" id="2528025"/>
    <lineage>
        <taxon>Bacteria</taxon>
        <taxon>Pseudomonadati</taxon>
        <taxon>Planctomycetota</taxon>
        <taxon>Planctomycetia</taxon>
        <taxon>Pirellulales</taxon>
        <taxon>Pirellulaceae</taxon>
        <taxon>Stieleria</taxon>
    </lineage>
</organism>
<dbReference type="PANTHER" id="PTHR42693:SF33">
    <property type="entry name" value="ARYLSULFATASE"/>
    <property type="match status" value="1"/>
</dbReference>
<proteinExistence type="inferred from homology"/>
<name>A0A517T265_9BACT</name>
<dbReference type="Gene3D" id="3.30.1120.10">
    <property type="match status" value="1"/>
</dbReference>
<dbReference type="PROSITE" id="PS00149">
    <property type="entry name" value="SULFATASE_2"/>
    <property type="match status" value="1"/>
</dbReference>
<comment type="similarity">
    <text evidence="1">Belongs to the sulfatase family.</text>
</comment>
<dbReference type="Proteomes" id="UP000315003">
    <property type="component" value="Chromosome"/>
</dbReference>
<keyword evidence="4" id="KW-0106">Calcium</keyword>
<dbReference type="EC" id="3.1.6.1" evidence="7"/>
<dbReference type="AlphaFoldDB" id="A0A517T265"/>
<dbReference type="RefSeq" id="WP_145277265.1">
    <property type="nucleotide sequence ID" value="NZ_CP036272.1"/>
</dbReference>
<evidence type="ECO:0000313" key="7">
    <source>
        <dbReference type="EMBL" id="QDT62473.1"/>
    </source>
</evidence>
<feature type="region of interest" description="Disordered" evidence="5">
    <location>
        <begin position="374"/>
        <end position="410"/>
    </location>
</feature>
<dbReference type="InterPro" id="IPR017850">
    <property type="entry name" value="Alkaline_phosphatase_core_sf"/>
</dbReference>
<keyword evidence="2" id="KW-0479">Metal-binding</keyword>
<dbReference type="InterPro" id="IPR000917">
    <property type="entry name" value="Sulfatase_N"/>
</dbReference>
<dbReference type="InterPro" id="IPR050738">
    <property type="entry name" value="Sulfatase"/>
</dbReference>
<dbReference type="PANTHER" id="PTHR42693">
    <property type="entry name" value="ARYLSULFATASE FAMILY MEMBER"/>
    <property type="match status" value="1"/>
</dbReference>
<dbReference type="InterPro" id="IPR024607">
    <property type="entry name" value="Sulfatase_CS"/>
</dbReference>
<dbReference type="GO" id="GO:0046872">
    <property type="term" value="F:metal ion binding"/>
    <property type="evidence" value="ECO:0007669"/>
    <property type="project" value="UniProtKB-KW"/>
</dbReference>
<accession>A0A517T265</accession>
<evidence type="ECO:0000256" key="5">
    <source>
        <dbReference type="SAM" id="MobiDB-lite"/>
    </source>
</evidence>
<feature type="domain" description="Sulfatase N-terminal" evidence="6">
    <location>
        <begin position="27"/>
        <end position="323"/>
    </location>
</feature>
<dbReference type="EMBL" id="CP036272">
    <property type="protein sequence ID" value="QDT62473.1"/>
    <property type="molecule type" value="Genomic_DNA"/>
</dbReference>
<sequence>MNIGISKHVICSVVLAFPGLVEAADKPNIVVFLTDDQGYGDLGCYGSDSLETPNIDRLCQQGMMFTDFYVHQRCSPTRLAFMTGSHAHRAGCTKVIYNRDRIGIHSDEVTTPELLKTAGYTTGIVGKWHLGEWDAFNPTRHGFDFFYGFMIDLDQGTGIYRNLERIESIKRKTDGQHSPKLLDAAVGFIKQNKEHPFFLYCASPLPHTPWIPNERFRGTSRRGTYGDVIREIDWQVGELMKVLDEQGIAENTLFIFASDNGPVLGIDGGDAGPLRDGKWTDFEGGIRVPCIMRWPGTIAPGSTNRQITGIIDLLPTFCAIAGVAAPGDRVIDGRNILPYLRGEQVEKPIHESFVVPGSVIRHGKWKLLVRELKPGGKSGREGKRPSAPAGSLFNLQDDPGETRDVSADHPEIVADLRRRMDAAVRELEANSRPIGRLPGAPVPETKNNVKKRIKH</sequence>
<dbReference type="Gene3D" id="3.40.720.10">
    <property type="entry name" value="Alkaline Phosphatase, subunit A"/>
    <property type="match status" value="1"/>
</dbReference>
<evidence type="ECO:0000313" key="8">
    <source>
        <dbReference type="Proteomes" id="UP000315003"/>
    </source>
</evidence>
<dbReference type="Pfam" id="PF00884">
    <property type="entry name" value="Sulfatase"/>
    <property type="match status" value="1"/>
</dbReference>
<gene>
    <name evidence="7" type="primary">atsA_79</name>
    <name evidence="7" type="ORF">SV7mr_50210</name>
</gene>
<feature type="region of interest" description="Disordered" evidence="5">
    <location>
        <begin position="427"/>
        <end position="455"/>
    </location>
</feature>
<protein>
    <submittedName>
        <fullName evidence="7">Arylsulfatase</fullName>
        <ecNumber evidence="7">3.1.6.1</ecNumber>
    </submittedName>
</protein>
<evidence type="ECO:0000256" key="3">
    <source>
        <dbReference type="ARBA" id="ARBA00022801"/>
    </source>
</evidence>
<dbReference type="SUPFAM" id="SSF53649">
    <property type="entry name" value="Alkaline phosphatase-like"/>
    <property type="match status" value="1"/>
</dbReference>
<evidence type="ECO:0000256" key="1">
    <source>
        <dbReference type="ARBA" id="ARBA00008779"/>
    </source>
</evidence>